<dbReference type="SMART" id="SM01038">
    <property type="entry name" value="Bgal_small_N"/>
    <property type="match status" value="1"/>
</dbReference>
<reference evidence="13 14" key="1">
    <citation type="submission" date="2017-02" db="EMBL/GenBank/DDBJ databases">
        <authorList>
            <person name="Peterson S.W."/>
        </authorList>
    </citation>
    <scope>NUCLEOTIDE SEQUENCE [LARGE SCALE GENOMIC DNA]</scope>
    <source>
        <strain evidence="13 14">DSM 24412</strain>
    </source>
</reference>
<dbReference type="InterPro" id="IPR050347">
    <property type="entry name" value="Bact_Beta-galactosidase"/>
</dbReference>
<feature type="domain" description="Beta galactosidase small chain/" evidence="12">
    <location>
        <begin position="765"/>
        <end position="1039"/>
    </location>
</feature>
<comment type="cofactor">
    <cofactor evidence="2">
        <name>Ca(2+)</name>
        <dbReference type="ChEBI" id="CHEBI:29108"/>
    </cofactor>
</comment>
<evidence type="ECO:0000256" key="4">
    <source>
        <dbReference type="ARBA" id="ARBA00011245"/>
    </source>
</evidence>
<dbReference type="InterPro" id="IPR011013">
    <property type="entry name" value="Gal_mutarotase_sf_dom"/>
</dbReference>
<dbReference type="EC" id="3.2.1.23" evidence="5 10"/>
<dbReference type="Pfam" id="PF02836">
    <property type="entry name" value="Glyco_hydro_2_C"/>
    <property type="match status" value="1"/>
</dbReference>
<dbReference type="InterPro" id="IPR006104">
    <property type="entry name" value="Glyco_hydro_2_N"/>
</dbReference>
<dbReference type="InterPro" id="IPR023230">
    <property type="entry name" value="Glyco_hydro_2_CS"/>
</dbReference>
<evidence type="ECO:0000256" key="1">
    <source>
        <dbReference type="ARBA" id="ARBA00001412"/>
    </source>
</evidence>
<evidence type="ECO:0000256" key="7">
    <source>
        <dbReference type="ARBA" id="ARBA00022837"/>
    </source>
</evidence>
<evidence type="ECO:0000256" key="3">
    <source>
        <dbReference type="ARBA" id="ARBA00007401"/>
    </source>
</evidence>
<evidence type="ECO:0000256" key="8">
    <source>
        <dbReference type="ARBA" id="ARBA00023295"/>
    </source>
</evidence>
<dbReference type="InterPro" id="IPR032312">
    <property type="entry name" value="LacZ_4"/>
</dbReference>
<dbReference type="SUPFAM" id="SSF74650">
    <property type="entry name" value="Galactose mutarotase-like"/>
    <property type="match status" value="1"/>
</dbReference>
<comment type="catalytic activity">
    <reaction evidence="1 10">
        <text>Hydrolysis of terminal non-reducing beta-D-galactose residues in beta-D-galactosides.</text>
        <dbReference type="EC" id="3.2.1.23"/>
    </reaction>
</comment>
<name>A0A1T5F9B4_9BACT</name>
<dbReference type="AlphaFoldDB" id="A0A1T5F9B4"/>
<dbReference type="SUPFAM" id="SSF49785">
    <property type="entry name" value="Galactose-binding domain-like"/>
    <property type="match status" value="1"/>
</dbReference>
<dbReference type="SUPFAM" id="SSF49303">
    <property type="entry name" value="beta-Galactosidase/glucuronidase domain"/>
    <property type="match status" value="2"/>
</dbReference>
<dbReference type="Gene3D" id="2.60.120.260">
    <property type="entry name" value="Galactose-binding domain-like"/>
    <property type="match status" value="1"/>
</dbReference>
<dbReference type="SUPFAM" id="SSF51445">
    <property type="entry name" value="(Trans)glycosidases"/>
    <property type="match status" value="1"/>
</dbReference>
<evidence type="ECO:0000256" key="5">
    <source>
        <dbReference type="ARBA" id="ARBA00012756"/>
    </source>
</evidence>
<comment type="similarity">
    <text evidence="3 10">Belongs to the glycosyl hydrolase 2 family.</text>
</comment>
<dbReference type="GO" id="GO:0004565">
    <property type="term" value="F:beta-galactosidase activity"/>
    <property type="evidence" value="ECO:0007669"/>
    <property type="project" value="UniProtKB-EC"/>
</dbReference>
<dbReference type="RefSeq" id="WP_079557310.1">
    <property type="nucleotide sequence ID" value="NZ_CP021904.1"/>
</dbReference>
<dbReference type="PANTHER" id="PTHR46323:SF2">
    <property type="entry name" value="BETA-GALACTOSIDASE"/>
    <property type="match status" value="1"/>
</dbReference>
<gene>
    <name evidence="13" type="ORF">SAMN03080601_01545</name>
</gene>
<keyword evidence="11" id="KW-0732">Signal</keyword>
<keyword evidence="14" id="KW-1185">Reference proteome</keyword>
<feature type="signal peptide" evidence="11">
    <location>
        <begin position="1"/>
        <end position="21"/>
    </location>
</feature>
<evidence type="ECO:0000259" key="12">
    <source>
        <dbReference type="SMART" id="SM01038"/>
    </source>
</evidence>
<evidence type="ECO:0000313" key="14">
    <source>
        <dbReference type="Proteomes" id="UP000191055"/>
    </source>
</evidence>
<evidence type="ECO:0000256" key="2">
    <source>
        <dbReference type="ARBA" id="ARBA00001913"/>
    </source>
</evidence>
<dbReference type="Pfam" id="PF00703">
    <property type="entry name" value="Glyco_hydro_2"/>
    <property type="match status" value="1"/>
</dbReference>
<dbReference type="PANTHER" id="PTHR46323">
    <property type="entry name" value="BETA-GALACTOSIDASE"/>
    <property type="match status" value="1"/>
</dbReference>
<proteinExistence type="inferred from homology"/>
<dbReference type="InterPro" id="IPR004199">
    <property type="entry name" value="B-gal_small/dom_5"/>
</dbReference>
<dbReference type="InterPro" id="IPR008979">
    <property type="entry name" value="Galactose-bd-like_sf"/>
</dbReference>
<dbReference type="STRING" id="889453.SAMN03080601_01545"/>
<keyword evidence="8 10" id="KW-0326">Glycosidase</keyword>
<dbReference type="EMBL" id="FUYV01000007">
    <property type="protein sequence ID" value="SKB92710.1"/>
    <property type="molecule type" value="Genomic_DNA"/>
</dbReference>
<dbReference type="GO" id="GO:0005990">
    <property type="term" value="P:lactose catabolic process"/>
    <property type="evidence" value="ECO:0007669"/>
    <property type="project" value="TreeGrafter"/>
</dbReference>
<evidence type="ECO:0000313" key="13">
    <source>
        <dbReference type="EMBL" id="SKB92710.1"/>
    </source>
</evidence>
<organism evidence="13 14">
    <name type="scientific">Alkalitalea saponilacus</name>
    <dbReference type="NCBI Taxonomy" id="889453"/>
    <lineage>
        <taxon>Bacteria</taxon>
        <taxon>Pseudomonadati</taxon>
        <taxon>Bacteroidota</taxon>
        <taxon>Bacteroidia</taxon>
        <taxon>Marinilabiliales</taxon>
        <taxon>Marinilabiliaceae</taxon>
        <taxon>Alkalitalea</taxon>
    </lineage>
</organism>
<dbReference type="InterPro" id="IPR006103">
    <property type="entry name" value="Glyco_hydro_2_cat"/>
</dbReference>
<dbReference type="PRINTS" id="PR00132">
    <property type="entry name" value="GLHYDRLASE2"/>
</dbReference>
<keyword evidence="7" id="KW-0106">Calcium</keyword>
<dbReference type="InterPro" id="IPR017853">
    <property type="entry name" value="GH"/>
</dbReference>
<protein>
    <recommendedName>
        <fullName evidence="5 10">Beta-galactosidase</fullName>
        <ecNumber evidence="5 10">3.2.1.23</ecNumber>
    </recommendedName>
    <alternativeName>
        <fullName evidence="9 10">Lactase</fullName>
    </alternativeName>
</protein>
<evidence type="ECO:0000256" key="6">
    <source>
        <dbReference type="ARBA" id="ARBA00022801"/>
    </source>
</evidence>
<dbReference type="Proteomes" id="UP000191055">
    <property type="component" value="Unassembled WGS sequence"/>
</dbReference>
<dbReference type="Pfam" id="PF16353">
    <property type="entry name" value="LacZ_4"/>
    <property type="match status" value="1"/>
</dbReference>
<evidence type="ECO:0000256" key="11">
    <source>
        <dbReference type="SAM" id="SignalP"/>
    </source>
</evidence>
<dbReference type="PROSITE" id="PS00719">
    <property type="entry name" value="GLYCOSYL_HYDROL_F2_1"/>
    <property type="match status" value="1"/>
</dbReference>
<evidence type="ECO:0000256" key="10">
    <source>
        <dbReference type="RuleBase" id="RU361154"/>
    </source>
</evidence>
<dbReference type="InterPro" id="IPR014718">
    <property type="entry name" value="GH-type_carb-bd"/>
</dbReference>
<dbReference type="InterPro" id="IPR013783">
    <property type="entry name" value="Ig-like_fold"/>
</dbReference>
<comment type="subunit">
    <text evidence="4">Monomer.</text>
</comment>
<dbReference type="GO" id="GO:0009341">
    <property type="term" value="C:beta-galactosidase complex"/>
    <property type="evidence" value="ECO:0007669"/>
    <property type="project" value="InterPro"/>
</dbReference>
<dbReference type="Gene3D" id="2.70.98.10">
    <property type="match status" value="1"/>
</dbReference>
<dbReference type="Gene3D" id="2.60.40.10">
    <property type="entry name" value="Immunoglobulins"/>
    <property type="match status" value="2"/>
</dbReference>
<dbReference type="Gene3D" id="3.20.20.80">
    <property type="entry name" value="Glycosidases"/>
    <property type="match status" value="1"/>
</dbReference>
<dbReference type="GO" id="GO:0030246">
    <property type="term" value="F:carbohydrate binding"/>
    <property type="evidence" value="ECO:0007669"/>
    <property type="project" value="InterPro"/>
</dbReference>
<dbReference type="InterPro" id="IPR006102">
    <property type="entry name" value="Ig-like_GH2"/>
</dbReference>
<dbReference type="InterPro" id="IPR036156">
    <property type="entry name" value="Beta-gal/glucu_dom_sf"/>
</dbReference>
<dbReference type="KEGG" id="asx:CDL62_13685"/>
<dbReference type="InterPro" id="IPR006101">
    <property type="entry name" value="Glyco_hydro_2"/>
</dbReference>
<accession>A0A1T5F9B4</accession>
<evidence type="ECO:0000256" key="9">
    <source>
        <dbReference type="ARBA" id="ARBA00032230"/>
    </source>
</evidence>
<dbReference type="OrthoDB" id="9801077at2"/>
<keyword evidence="6 10" id="KW-0378">Hydrolase</keyword>
<feature type="chain" id="PRO_5012888466" description="Beta-galactosidase" evidence="11">
    <location>
        <begin position="22"/>
        <end position="1043"/>
    </location>
</feature>
<sequence>MKRCLITFLMVALGLPFLSGAERPQRDWEDPTIFTRNTEPPRATFYNFPDERRALEHNHQESPYYYLLSGQWKFYWAPNPKQRAKDFYKEDYIVDHWDEIPVPSNWELHGYGIPIYSNIRYPHKTDPPFIGDEDNPVGSYRRDFTLPAGWENRKVFIHFKAGTSGMYVWVNGQKVGYHQGTKNPVEFDITPFVRKGKNMIAVEAYRWTDGSYIEDQDMWRLSGIERDVYLYSTDDTRIADFFLRPDLDNNYRHGNLNGEITIRNYSPSSVSRVVSVALIDEDGNRVFSENLSVTVPANSDRDVNINRRIRNPRLWSAEFSNLYTVLITLKDNGGNTIESTSWRIGFRSIELKDGLLLVNGKPVKMKGANLHEHCPINGHYVTRDVIKKDIEVMQRHNINAIRASHYPHSPDLYRLADEYGMYVVNEANIETHGMGAEHQGWYNRDIHPAYLPEWHAAHMDRIYRMVERDKNHTSIFAWSMGNECGNGQVFFDAYDWIKDRDVTRLIMFEQAGEQSNTDIVAPMYANFRSITEYSQRENVDRPYILCEYAHAMGNSTGNFYKFWDIFYAVPHMQGGFIWDWVDQGILADDGFGNKFYAYGGHMGSGHLHHDENFCMNGLVFPDRTPQPALMEVKKIHQNINFTEENLQNGTIRVENRFYFTNLSDYNFTWELLKNGEKVDEGTFSLNLAPQQSRVVRPGFSYSTPQNGDEYLLNVYAFTKEERQLVPAGHEIAREQFKMTGSDYFNREFVSKDGSFEVTEDDNSVVIEGENFNIRLDKRRGVLGHYRVGYRNLIQGSPEPFFWRAPVDNDFGNNMHRNSTIWRQAGRNKDVRNVTVEKSENEVRMEVHFFLRDVQSDYHVKYTVTPDGAVRVDVNYQAGVEGLPEIPRFGMEMFLSRQYDNFTWYGRGPWENYSDRKLSSHVGIYNSKVADQYVPYTRPQENGYKTDVRWLTLTNDEGFGLRIEGIQPLSVSALHFHTEDFDPGFTKKGQRTVDVFEREDIVLNVDFLQRGVGGDTSWGSHPHREYRLHDDSYSYSYIIRAEIP</sequence>
<dbReference type="Pfam" id="PF02837">
    <property type="entry name" value="Glyco_hydro_2_N"/>
    <property type="match status" value="1"/>
</dbReference>
<dbReference type="Pfam" id="PF02929">
    <property type="entry name" value="Bgal_small_N"/>
    <property type="match status" value="1"/>
</dbReference>